<proteinExistence type="predicted"/>
<dbReference type="STRING" id="1081104.A0A167ZHX6"/>
<dbReference type="Proteomes" id="UP000076744">
    <property type="component" value="Unassembled WGS sequence"/>
</dbReference>
<gene>
    <name evidence="1" type="ORF">ISF_03715</name>
</gene>
<dbReference type="OrthoDB" id="3559694at2759"/>
<sequence length="131" mass="14164">MDVTATLSHLVTSLLPAEQAAFVHTHVLRADAPLRVTFSAARASALRGASAAYPYVAPACERALAWTHASQLAVAWAAVAALAAWAWHRGPAESARDLVAAGGRLAGYAAVVRDIWLREYRRYEEQENRGR</sequence>
<reference evidence="1 2" key="1">
    <citation type="journal article" date="2016" name="Genome Biol. Evol.">
        <title>Divergent and convergent evolution of fungal pathogenicity.</title>
        <authorList>
            <person name="Shang Y."/>
            <person name="Xiao G."/>
            <person name="Zheng P."/>
            <person name="Cen K."/>
            <person name="Zhan S."/>
            <person name="Wang C."/>
        </authorList>
    </citation>
    <scope>NUCLEOTIDE SEQUENCE [LARGE SCALE GENOMIC DNA]</scope>
    <source>
        <strain evidence="1 2">ARSEF 2679</strain>
    </source>
</reference>
<accession>A0A167ZHX6</accession>
<keyword evidence="2" id="KW-1185">Reference proteome</keyword>
<dbReference type="AlphaFoldDB" id="A0A167ZHX6"/>
<evidence type="ECO:0000313" key="1">
    <source>
        <dbReference type="EMBL" id="OAA67539.1"/>
    </source>
</evidence>
<evidence type="ECO:0000313" key="2">
    <source>
        <dbReference type="Proteomes" id="UP000076744"/>
    </source>
</evidence>
<dbReference type="RefSeq" id="XP_018705528.1">
    <property type="nucleotide sequence ID" value="XM_018847321.1"/>
</dbReference>
<name>A0A167ZHX6_CORFA</name>
<organism evidence="1 2">
    <name type="scientific">Cordyceps fumosorosea (strain ARSEF 2679)</name>
    <name type="common">Isaria fumosorosea</name>
    <dbReference type="NCBI Taxonomy" id="1081104"/>
    <lineage>
        <taxon>Eukaryota</taxon>
        <taxon>Fungi</taxon>
        <taxon>Dikarya</taxon>
        <taxon>Ascomycota</taxon>
        <taxon>Pezizomycotina</taxon>
        <taxon>Sordariomycetes</taxon>
        <taxon>Hypocreomycetidae</taxon>
        <taxon>Hypocreales</taxon>
        <taxon>Cordycipitaceae</taxon>
        <taxon>Cordyceps</taxon>
    </lineage>
</organism>
<dbReference type="EMBL" id="AZHB01000007">
    <property type="protein sequence ID" value="OAA67539.1"/>
    <property type="molecule type" value="Genomic_DNA"/>
</dbReference>
<dbReference type="GeneID" id="30020007"/>
<comment type="caution">
    <text evidence="1">The sequence shown here is derived from an EMBL/GenBank/DDBJ whole genome shotgun (WGS) entry which is preliminary data.</text>
</comment>
<protein>
    <submittedName>
        <fullName evidence="1">Uncharacterized protein</fullName>
    </submittedName>
</protein>